<dbReference type="Gene3D" id="3.40.1190.20">
    <property type="match status" value="1"/>
</dbReference>
<comment type="caution">
    <text evidence="8">The sequence shown here is derived from an EMBL/GenBank/DDBJ whole genome shotgun (WGS) entry which is preliminary data.</text>
</comment>
<dbReference type="SUPFAM" id="SSF53613">
    <property type="entry name" value="Ribokinase-like"/>
    <property type="match status" value="1"/>
</dbReference>
<dbReference type="GO" id="GO:0009024">
    <property type="term" value="F:tagatose-6-phosphate kinase activity"/>
    <property type="evidence" value="ECO:0007669"/>
    <property type="project" value="UniProtKB-EC"/>
</dbReference>
<evidence type="ECO:0000256" key="4">
    <source>
        <dbReference type="ARBA" id="ARBA00022777"/>
    </source>
</evidence>
<dbReference type="RefSeq" id="WP_146508358.1">
    <property type="nucleotide sequence ID" value="NZ_SIHI01000001.1"/>
</dbReference>
<dbReference type="AlphaFoldDB" id="A0A5C5X5F4"/>
<dbReference type="PANTHER" id="PTHR46566">
    <property type="entry name" value="1-PHOSPHOFRUCTOKINASE-RELATED"/>
    <property type="match status" value="1"/>
</dbReference>
<evidence type="ECO:0000256" key="5">
    <source>
        <dbReference type="ARBA" id="ARBA00022840"/>
    </source>
</evidence>
<keyword evidence="2 6" id="KW-0808">Transferase</keyword>
<evidence type="ECO:0000256" key="2">
    <source>
        <dbReference type="ARBA" id="ARBA00022679"/>
    </source>
</evidence>
<protein>
    <submittedName>
        <fullName evidence="8">Tagatose-6-phosphate kinase</fullName>
        <ecNumber evidence="8">2.7.1.144</ecNumber>
    </submittedName>
</protein>
<evidence type="ECO:0000313" key="9">
    <source>
        <dbReference type="Proteomes" id="UP000317243"/>
    </source>
</evidence>
<evidence type="ECO:0000256" key="6">
    <source>
        <dbReference type="PIRNR" id="PIRNR000535"/>
    </source>
</evidence>
<dbReference type="OrthoDB" id="9801219at2"/>
<evidence type="ECO:0000256" key="3">
    <source>
        <dbReference type="ARBA" id="ARBA00022741"/>
    </source>
</evidence>
<dbReference type="Pfam" id="PF00294">
    <property type="entry name" value="PfkB"/>
    <property type="match status" value="1"/>
</dbReference>
<dbReference type="EMBL" id="SIHI01000001">
    <property type="protein sequence ID" value="TWT58160.1"/>
    <property type="molecule type" value="Genomic_DNA"/>
</dbReference>
<proteinExistence type="inferred from homology"/>
<gene>
    <name evidence="8" type="primary">lacC</name>
    <name evidence="8" type="ORF">KOR42_15310</name>
</gene>
<evidence type="ECO:0000313" key="8">
    <source>
        <dbReference type="EMBL" id="TWT58160.1"/>
    </source>
</evidence>
<evidence type="ECO:0000256" key="1">
    <source>
        <dbReference type="ARBA" id="ARBA00010688"/>
    </source>
</evidence>
<dbReference type="PANTHER" id="PTHR46566:SF2">
    <property type="entry name" value="ATP-DEPENDENT 6-PHOSPHOFRUCTOKINASE ISOZYME 2"/>
    <property type="match status" value="1"/>
</dbReference>
<dbReference type="InterPro" id="IPR017583">
    <property type="entry name" value="Tagatose/fructose_Pkinase"/>
</dbReference>
<dbReference type="InterPro" id="IPR011611">
    <property type="entry name" value="PfkB_dom"/>
</dbReference>
<dbReference type="CDD" id="cd01164">
    <property type="entry name" value="FruK_PfkB_like"/>
    <property type="match status" value="1"/>
</dbReference>
<keyword evidence="5" id="KW-0067">ATP-binding</keyword>
<keyword evidence="9" id="KW-1185">Reference proteome</keyword>
<accession>A0A5C5X5F4</accession>
<dbReference type="PIRSF" id="PIRSF000535">
    <property type="entry name" value="1PFK/6PFK/LacC"/>
    <property type="match status" value="1"/>
</dbReference>
<keyword evidence="4 8" id="KW-0418">Kinase</keyword>
<name>A0A5C5X5F4_9PLAN</name>
<dbReference type="GO" id="GO:0005975">
    <property type="term" value="P:carbohydrate metabolic process"/>
    <property type="evidence" value="ECO:0007669"/>
    <property type="project" value="InterPro"/>
</dbReference>
<dbReference type="GO" id="GO:0005524">
    <property type="term" value="F:ATP binding"/>
    <property type="evidence" value="ECO:0007669"/>
    <property type="project" value="UniProtKB-KW"/>
</dbReference>
<reference evidence="8 9" key="1">
    <citation type="submission" date="2019-02" db="EMBL/GenBank/DDBJ databases">
        <title>Deep-cultivation of Planctomycetes and their phenomic and genomic characterization uncovers novel biology.</title>
        <authorList>
            <person name="Wiegand S."/>
            <person name="Jogler M."/>
            <person name="Boedeker C."/>
            <person name="Pinto D."/>
            <person name="Vollmers J."/>
            <person name="Rivas-Marin E."/>
            <person name="Kohn T."/>
            <person name="Peeters S.H."/>
            <person name="Heuer A."/>
            <person name="Rast P."/>
            <person name="Oberbeckmann S."/>
            <person name="Bunk B."/>
            <person name="Jeske O."/>
            <person name="Meyerdierks A."/>
            <person name="Storesund J.E."/>
            <person name="Kallscheuer N."/>
            <person name="Luecker S."/>
            <person name="Lage O.M."/>
            <person name="Pohl T."/>
            <person name="Merkel B.J."/>
            <person name="Hornburger P."/>
            <person name="Mueller R.-W."/>
            <person name="Bruemmer F."/>
            <person name="Labrenz M."/>
            <person name="Spormann A.M."/>
            <person name="Op Den Camp H."/>
            <person name="Overmann J."/>
            <person name="Amann R."/>
            <person name="Jetten M.S.M."/>
            <person name="Mascher T."/>
            <person name="Medema M.H."/>
            <person name="Devos D.P."/>
            <person name="Kaster A.-K."/>
            <person name="Ovreas L."/>
            <person name="Rohde M."/>
            <person name="Galperin M.Y."/>
            <person name="Jogler C."/>
        </authorList>
    </citation>
    <scope>NUCLEOTIDE SEQUENCE [LARGE SCALE GENOMIC DNA]</scope>
    <source>
        <strain evidence="8 9">KOR42</strain>
    </source>
</reference>
<dbReference type="InterPro" id="IPR029056">
    <property type="entry name" value="Ribokinase-like"/>
</dbReference>
<organism evidence="8 9">
    <name type="scientific">Thalassoglobus neptunius</name>
    <dbReference type="NCBI Taxonomy" id="1938619"/>
    <lineage>
        <taxon>Bacteria</taxon>
        <taxon>Pseudomonadati</taxon>
        <taxon>Planctomycetota</taxon>
        <taxon>Planctomycetia</taxon>
        <taxon>Planctomycetales</taxon>
        <taxon>Planctomycetaceae</taxon>
        <taxon>Thalassoglobus</taxon>
    </lineage>
</organism>
<feature type="domain" description="Carbohydrate kinase PfkB" evidence="7">
    <location>
        <begin position="22"/>
        <end position="279"/>
    </location>
</feature>
<evidence type="ECO:0000259" key="7">
    <source>
        <dbReference type="Pfam" id="PF00294"/>
    </source>
</evidence>
<sequence>MIFVAGLSPAWQQIMEFEKCRWGEVNRAQAVHWCASGKVLNVAIAVHHLGADTTVATAVGGPSGAAIVDEFDSFGIRKIFLDAGSPTRVCTTLLEDSGVTTELVENTDAMPSEVVEEFHDQFRTYSSVANVSVLTGSMPSGVSDDYYARLIQQIPTETILDFRGPGLLNCLPWGPFLVKPNREELSQTLERPLNDETELVAAMRELNRRGAQAVVVSDGSKSLYITTEDLQYRLIPPQVEVVNPIGCGDCLAAGIATARCDGASLIDAVRFGMGAAAMNAGMLLPGRLDRETVSELADQVEVEEVD</sequence>
<keyword evidence="3" id="KW-0547">Nucleotide-binding</keyword>
<dbReference type="Proteomes" id="UP000317243">
    <property type="component" value="Unassembled WGS sequence"/>
</dbReference>
<dbReference type="EC" id="2.7.1.144" evidence="8"/>
<comment type="similarity">
    <text evidence="1">Belongs to the carbohydrate kinase PfkB family.</text>
</comment>